<evidence type="ECO:0000256" key="7">
    <source>
        <dbReference type="ARBA" id="ARBA00023237"/>
    </source>
</evidence>
<keyword evidence="8" id="KW-0732">Signal</keyword>
<dbReference type="HOGENOM" id="CLU_044831_0_0_10"/>
<keyword evidence="10" id="KW-1185">Reference proteome</keyword>
<sequence>MKNAVLTCFWAVFSVTPSVWAQTDLSLSDAILTAKEKSIAAKLAENIRENKRFIYQTFLADLKPQLSLNASLPTYSRDFLDVRQPDGGVRFISRSQNTAQLGLSLFQDIPLTGGQLSVYSDLTRFDDFEQNFSAYNGSPLSIRYNQPLFAFNPYKWSRTIEKLKLEESRKDYKFQMEDLALQVVALYFNVIDAQEEVKIAQTNLNNNQLIKSIEEKRINLGTTTQEKLLQIEIQVLRAQQALKSAGAAMKTALLNLNILLGTQDQQQFRMMPPTQISFATAVDEAIAQQQALENRPEFLTYQRRKLEADRDLDEARKSRNQASVQAVLGFNGAGERLGDVVNPIKNQQKLNLGINVPIVDWGRNKNRVGIAEANQKVVAYTIEQEENNLRREIINLCGNLQLLEENILLAQKTDNIGIQRYQLALEQYQLGKLSITDLNLALGEKDQAKRTYLNALRQFWEAYFQLRKLTLFDFQSGVKL</sequence>
<reference key="2">
    <citation type="submission" date="2011-04" db="EMBL/GenBank/DDBJ databases">
        <title>Complete sequence of chromosome of Haliscomenobacter hydrossis DSM 1100.</title>
        <authorList>
            <consortium name="US DOE Joint Genome Institute (JGI-PGF)"/>
            <person name="Lucas S."/>
            <person name="Han J."/>
            <person name="Lapidus A."/>
            <person name="Bruce D."/>
            <person name="Goodwin L."/>
            <person name="Pitluck S."/>
            <person name="Peters L."/>
            <person name="Kyrpides N."/>
            <person name="Mavromatis K."/>
            <person name="Ivanova N."/>
            <person name="Ovchinnikova G."/>
            <person name="Pagani I."/>
            <person name="Daligault H."/>
            <person name="Detter J.C."/>
            <person name="Han C."/>
            <person name="Land M."/>
            <person name="Hauser L."/>
            <person name="Markowitz V."/>
            <person name="Cheng J.-F."/>
            <person name="Hugenholtz P."/>
            <person name="Woyke T."/>
            <person name="Wu D."/>
            <person name="Verbarg S."/>
            <person name="Frueling A."/>
            <person name="Brambilla E."/>
            <person name="Klenk H.-P."/>
            <person name="Eisen J.A."/>
        </authorList>
    </citation>
    <scope>NUCLEOTIDE SEQUENCE</scope>
    <source>
        <strain>DSM 1100</strain>
    </source>
</reference>
<organism evidence="9 10">
    <name type="scientific">Haliscomenobacter hydrossis (strain ATCC 27775 / DSM 1100 / LMG 10767 / O)</name>
    <dbReference type="NCBI Taxonomy" id="760192"/>
    <lineage>
        <taxon>Bacteria</taxon>
        <taxon>Pseudomonadati</taxon>
        <taxon>Bacteroidota</taxon>
        <taxon>Saprospiria</taxon>
        <taxon>Saprospirales</taxon>
        <taxon>Haliscomenobacteraceae</taxon>
        <taxon>Haliscomenobacter</taxon>
    </lineage>
</organism>
<comment type="subcellular location">
    <subcellularLocation>
        <location evidence="1">Cell outer membrane</location>
    </subcellularLocation>
</comment>
<dbReference type="EMBL" id="CP002691">
    <property type="protein sequence ID" value="AEE50703.1"/>
    <property type="molecule type" value="Genomic_DNA"/>
</dbReference>
<proteinExistence type="inferred from homology"/>
<dbReference type="PANTHER" id="PTHR30026:SF20">
    <property type="entry name" value="OUTER MEMBRANE PROTEIN TOLC"/>
    <property type="match status" value="1"/>
</dbReference>
<dbReference type="KEGG" id="hhy:Halhy_2837"/>
<dbReference type="OrthoDB" id="940457at2"/>
<dbReference type="GO" id="GO:0015562">
    <property type="term" value="F:efflux transmembrane transporter activity"/>
    <property type="evidence" value="ECO:0007669"/>
    <property type="project" value="InterPro"/>
</dbReference>
<dbReference type="Gene3D" id="1.20.1600.10">
    <property type="entry name" value="Outer membrane efflux proteins (OEP)"/>
    <property type="match status" value="1"/>
</dbReference>
<comment type="similarity">
    <text evidence="2">Belongs to the outer membrane factor (OMF) (TC 1.B.17) family.</text>
</comment>
<keyword evidence="3" id="KW-0813">Transport</keyword>
<dbReference type="InterPro" id="IPR003423">
    <property type="entry name" value="OMP_efflux"/>
</dbReference>
<dbReference type="GO" id="GO:0009279">
    <property type="term" value="C:cell outer membrane"/>
    <property type="evidence" value="ECO:0007669"/>
    <property type="project" value="UniProtKB-SubCell"/>
</dbReference>
<keyword evidence="4" id="KW-1134">Transmembrane beta strand</keyword>
<gene>
    <name evidence="9" type="ordered locus">Halhy_2837</name>
</gene>
<dbReference type="RefSeq" id="WP_013765250.1">
    <property type="nucleotide sequence ID" value="NC_015510.1"/>
</dbReference>
<evidence type="ECO:0000256" key="5">
    <source>
        <dbReference type="ARBA" id="ARBA00022692"/>
    </source>
</evidence>
<dbReference type="InterPro" id="IPR051906">
    <property type="entry name" value="TolC-like"/>
</dbReference>
<dbReference type="GO" id="GO:1990281">
    <property type="term" value="C:efflux pump complex"/>
    <property type="evidence" value="ECO:0007669"/>
    <property type="project" value="TreeGrafter"/>
</dbReference>
<dbReference type="PANTHER" id="PTHR30026">
    <property type="entry name" value="OUTER MEMBRANE PROTEIN TOLC"/>
    <property type="match status" value="1"/>
</dbReference>
<dbReference type="SUPFAM" id="SSF56954">
    <property type="entry name" value="Outer membrane efflux proteins (OEP)"/>
    <property type="match status" value="1"/>
</dbReference>
<dbReference type="GO" id="GO:0015288">
    <property type="term" value="F:porin activity"/>
    <property type="evidence" value="ECO:0007669"/>
    <property type="project" value="TreeGrafter"/>
</dbReference>
<evidence type="ECO:0000256" key="2">
    <source>
        <dbReference type="ARBA" id="ARBA00007613"/>
    </source>
</evidence>
<keyword evidence="5" id="KW-0812">Transmembrane</keyword>
<evidence type="ECO:0000313" key="10">
    <source>
        <dbReference type="Proteomes" id="UP000008461"/>
    </source>
</evidence>
<evidence type="ECO:0000256" key="3">
    <source>
        <dbReference type="ARBA" id="ARBA00022448"/>
    </source>
</evidence>
<feature type="chain" id="PRO_5003310636" evidence="8">
    <location>
        <begin position="22"/>
        <end position="480"/>
    </location>
</feature>
<evidence type="ECO:0000256" key="8">
    <source>
        <dbReference type="SAM" id="SignalP"/>
    </source>
</evidence>
<keyword evidence="6" id="KW-0472">Membrane</keyword>
<dbReference type="AlphaFoldDB" id="F4L344"/>
<evidence type="ECO:0000256" key="4">
    <source>
        <dbReference type="ARBA" id="ARBA00022452"/>
    </source>
</evidence>
<accession>F4L344</accession>
<dbReference type="eggNOG" id="COG1538">
    <property type="taxonomic scope" value="Bacteria"/>
</dbReference>
<protein>
    <submittedName>
        <fullName evidence="9">Outer membrane efflux protein</fullName>
    </submittedName>
</protein>
<keyword evidence="7" id="KW-0998">Cell outer membrane</keyword>
<dbReference type="Proteomes" id="UP000008461">
    <property type="component" value="Chromosome"/>
</dbReference>
<evidence type="ECO:0000256" key="6">
    <source>
        <dbReference type="ARBA" id="ARBA00023136"/>
    </source>
</evidence>
<reference evidence="9 10" key="1">
    <citation type="journal article" date="2011" name="Stand. Genomic Sci.">
        <title>Complete genome sequence of Haliscomenobacter hydrossis type strain (O).</title>
        <authorList>
            <consortium name="US DOE Joint Genome Institute (JGI-PGF)"/>
            <person name="Daligault H."/>
            <person name="Lapidus A."/>
            <person name="Zeytun A."/>
            <person name="Nolan M."/>
            <person name="Lucas S."/>
            <person name="Del Rio T.G."/>
            <person name="Tice H."/>
            <person name="Cheng J.F."/>
            <person name="Tapia R."/>
            <person name="Han C."/>
            <person name="Goodwin L."/>
            <person name="Pitluck S."/>
            <person name="Liolios K."/>
            <person name="Pagani I."/>
            <person name="Ivanova N."/>
            <person name="Huntemann M."/>
            <person name="Mavromatis K."/>
            <person name="Mikhailova N."/>
            <person name="Pati A."/>
            <person name="Chen A."/>
            <person name="Palaniappan K."/>
            <person name="Land M."/>
            <person name="Hauser L."/>
            <person name="Brambilla E.M."/>
            <person name="Rohde M."/>
            <person name="Verbarg S."/>
            <person name="Goker M."/>
            <person name="Bristow J."/>
            <person name="Eisen J.A."/>
            <person name="Markowitz V."/>
            <person name="Hugenholtz P."/>
            <person name="Kyrpides N.C."/>
            <person name="Klenk H.P."/>
            <person name="Woyke T."/>
        </authorList>
    </citation>
    <scope>NUCLEOTIDE SEQUENCE [LARGE SCALE GENOMIC DNA]</scope>
    <source>
        <strain evidence="10">ATCC 27775 / DSM 1100 / LMG 10767 / O</strain>
    </source>
</reference>
<evidence type="ECO:0000313" key="9">
    <source>
        <dbReference type="EMBL" id="AEE50703.1"/>
    </source>
</evidence>
<dbReference type="STRING" id="760192.Halhy_2837"/>
<evidence type="ECO:0000256" key="1">
    <source>
        <dbReference type="ARBA" id="ARBA00004442"/>
    </source>
</evidence>
<name>F4L344_HALH1</name>
<dbReference type="Pfam" id="PF02321">
    <property type="entry name" value="OEP"/>
    <property type="match status" value="2"/>
</dbReference>
<feature type="signal peptide" evidence="8">
    <location>
        <begin position="1"/>
        <end position="21"/>
    </location>
</feature>